<evidence type="ECO:0000256" key="2">
    <source>
        <dbReference type="ARBA" id="ARBA00006375"/>
    </source>
</evidence>
<evidence type="ECO:0000256" key="6">
    <source>
        <dbReference type="ARBA" id="ARBA00023128"/>
    </source>
</evidence>
<comment type="subcellular location">
    <subcellularLocation>
        <location evidence="1">Mitochondrion membrane</location>
        <topology evidence="1">Multi-pass membrane protein</topology>
    </subcellularLocation>
</comment>
<evidence type="ECO:0000256" key="5">
    <source>
        <dbReference type="ARBA" id="ARBA00022989"/>
    </source>
</evidence>
<dbReference type="GO" id="GO:0031966">
    <property type="term" value="C:mitochondrial membrane"/>
    <property type="evidence" value="ECO:0007669"/>
    <property type="project" value="UniProtKB-SubCell"/>
</dbReference>
<dbReference type="Gene3D" id="1.50.40.10">
    <property type="entry name" value="Mitochondrial carrier domain"/>
    <property type="match status" value="2"/>
</dbReference>
<protein>
    <recommendedName>
        <fullName evidence="11">Mitochondrial carrier protein</fullName>
    </recommendedName>
</protein>
<name>A0A7S3Y5R4_HETAK</name>
<evidence type="ECO:0000313" key="10">
    <source>
        <dbReference type="EMBL" id="CAE0641550.1"/>
    </source>
</evidence>
<reference evidence="10" key="1">
    <citation type="submission" date="2021-01" db="EMBL/GenBank/DDBJ databases">
        <authorList>
            <person name="Corre E."/>
            <person name="Pelletier E."/>
            <person name="Niang G."/>
            <person name="Scheremetjew M."/>
            <person name="Finn R."/>
            <person name="Kale V."/>
            <person name="Holt S."/>
            <person name="Cochrane G."/>
            <person name="Meng A."/>
            <person name="Brown T."/>
            <person name="Cohen L."/>
        </authorList>
    </citation>
    <scope>NUCLEOTIDE SEQUENCE</scope>
    <source>
        <strain evidence="10">CCMP3107</strain>
    </source>
</reference>
<dbReference type="Pfam" id="PF00153">
    <property type="entry name" value="Mito_carr"/>
    <property type="match status" value="4"/>
</dbReference>
<accession>A0A7S3Y5R4</accession>
<evidence type="ECO:0000256" key="8">
    <source>
        <dbReference type="PROSITE-ProRule" id="PRU00282"/>
    </source>
</evidence>
<feature type="repeat" description="Solcar" evidence="8">
    <location>
        <begin position="20"/>
        <end position="110"/>
    </location>
</feature>
<dbReference type="PANTHER" id="PTHR45758:SF4">
    <property type="entry name" value="MITOFERRIN-1"/>
    <property type="match status" value="1"/>
</dbReference>
<dbReference type="PROSITE" id="PS50920">
    <property type="entry name" value="SOLCAR"/>
    <property type="match status" value="3"/>
</dbReference>
<feature type="repeat" description="Solcar" evidence="8">
    <location>
        <begin position="118"/>
        <end position="200"/>
    </location>
</feature>
<evidence type="ECO:0000256" key="1">
    <source>
        <dbReference type="ARBA" id="ARBA00004225"/>
    </source>
</evidence>
<dbReference type="PANTHER" id="PTHR45758">
    <property type="entry name" value="MITOFERRIN-1-RELATED"/>
    <property type="match status" value="1"/>
</dbReference>
<comment type="similarity">
    <text evidence="2 9">Belongs to the mitochondrial carrier (TC 2.A.29) family.</text>
</comment>
<dbReference type="SUPFAM" id="SSF103506">
    <property type="entry name" value="Mitochondrial carrier"/>
    <property type="match status" value="1"/>
</dbReference>
<organism evidence="10">
    <name type="scientific">Heterosigma akashiwo</name>
    <name type="common">Chromophytic alga</name>
    <name type="synonym">Heterosigma carterae</name>
    <dbReference type="NCBI Taxonomy" id="2829"/>
    <lineage>
        <taxon>Eukaryota</taxon>
        <taxon>Sar</taxon>
        <taxon>Stramenopiles</taxon>
        <taxon>Ochrophyta</taxon>
        <taxon>Raphidophyceae</taxon>
        <taxon>Chattonellales</taxon>
        <taxon>Chattonellaceae</taxon>
        <taxon>Heterosigma</taxon>
    </lineage>
</organism>
<gene>
    <name evidence="10" type="ORF">HAKA00212_LOCUS20378</name>
</gene>
<dbReference type="PROSITE" id="PS51257">
    <property type="entry name" value="PROKAR_LIPOPROTEIN"/>
    <property type="match status" value="1"/>
</dbReference>
<evidence type="ECO:0000256" key="4">
    <source>
        <dbReference type="ARBA" id="ARBA00022692"/>
    </source>
</evidence>
<feature type="repeat" description="Solcar" evidence="8">
    <location>
        <begin position="207"/>
        <end position="338"/>
    </location>
</feature>
<dbReference type="GO" id="GO:0015093">
    <property type="term" value="F:ferrous iron transmembrane transporter activity"/>
    <property type="evidence" value="ECO:0007669"/>
    <property type="project" value="TreeGrafter"/>
</dbReference>
<evidence type="ECO:0008006" key="11">
    <source>
        <dbReference type="Google" id="ProtNLM"/>
    </source>
</evidence>
<dbReference type="GO" id="GO:0048250">
    <property type="term" value="P:iron import into the mitochondrion"/>
    <property type="evidence" value="ECO:0007669"/>
    <property type="project" value="TreeGrafter"/>
</dbReference>
<dbReference type="InterPro" id="IPR018108">
    <property type="entry name" value="MCP_transmembrane"/>
</dbReference>
<proteinExistence type="inferred from homology"/>
<evidence type="ECO:0000256" key="7">
    <source>
        <dbReference type="ARBA" id="ARBA00023136"/>
    </source>
</evidence>
<dbReference type="EMBL" id="HBIU01045301">
    <property type="protein sequence ID" value="CAE0641550.1"/>
    <property type="molecule type" value="Transcribed_RNA"/>
</dbReference>
<dbReference type="AlphaFoldDB" id="A0A7S3Y5R4"/>
<keyword evidence="6" id="KW-0496">Mitochondrion</keyword>
<sequence length="340" mass="36781">MESHREIEDLEWEDWDPEKGSFAVHMVAGSCAGVVEHCSMYPIDTLKTHVQCHKPRQECSSRFICRSFSAIDFIQKQGMLRLWRGVNTMILGCIPAHAAYFSVVELCKESFGVNRPGHHPLAAAATGAIASVFHDGIMTPLDVVKQRLQLGYYRGIRDCARTVYRTEGAQAFFVSLPITLAMNIPYGCIMVATNESLKRVLRPGGDYDLGTHMAAGTGAGAAASLVTTPLDVVKTRLQVQRATAGAAAADFGHGRPAGRGVGQTRPTATVTAAQLGAARLEPRPRALGLKYSGVAAAARAVWEREGPRGFYRGALPRLCVQAPSVAISWTAYEETKKLLI</sequence>
<keyword evidence="7 8" id="KW-0472">Membrane</keyword>
<dbReference type="InterPro" id="IPR023395">
    <property type="entry name" value="MCP_dom_sf"/>
</dbReference>
<keyword evidence="4 8" id="KW-0812">Transmembrane</keyword>
<evidence type="ECO:0000256" key="9">
    <source>
        <dbReference type="RuleBase" id="RU000488"/>
    </source>
</evidence>
<keyword evidence="3 9" id="KW-0813">Transport</keyword>
<evidence type="ECO:0000256" key="3">
    <source>
        <dbReference type="ARBA" id="ARBA00022448"/>
    </source>
</evidence>
<keyword evidence="5" id="KW-1133">Transmembrane helix</keyword>